<dbReference type="EMBL" id="WOCE01000001">
    <property type="protein sequence ID" value="KAE9621819.1"/>
    <property type="molecule type" value="Genomic_DNA"/>
</dbReference>
<dbReference type="PANTHER" id="PTHR46525:SF6">
    <property type="entry name" value="ARABIDOPSIS THALIANA GENOMIC DNA, CHROMOSOME 5, P1 CLONE:MOK16"/>
    <property type="match status" value="1"/>
</dbReference>
<evidence type="ECO:0000313" key="4">
    <source>
        <dbReference type="Proteomes" id="UP000447434"/>
    </source>
</evidence>
<feature type="compositionally biased region" description="Basic and acidic residues" evidence="2">
    <location>
        <begin position="62"/>
        <end position="73"/>
    </location>
</feature>
<dbReference type="PANTHER" id="PTHR46525">
    <property type="entry name" value="EMB|CAB72159.1"/>
    <property type="match status" value="1"/>
</dbReference>
<evidence type="ECO:0000313" key="3">
    <source>
        <dbReference type="EMBL" id="KAE9621819.1"/>
    </source>
</evidence>
<feature type="region of interest" description="Disordered" evidence="2">
    <location>
        <begin position="100"/>
        <end position="140"/>
    </location>
</feature>
<dbReference type="Pfam" id="PF04520">
    <property type="entry name" value="Senescence_reg"/>
    <property type="match status" value="1"/>
</dbReference>
<proteinExistence type="inferred from homology"/>
<comment type="caution">
    <text evidence="3">The sequence shown here is derived from an EMBL/GenBank/DDBJ whole genome shotgun (WGS) entry which is preliminary data.</text>
</comment>
<feature type="compositionally biased region" description="Basic and acidic residues" evidence="2">
    <location>
        <begin position="129"/>
        <end position="140"/>
    </location>
</feature>
<dbReference type="GO" id="GO:0010150">
    <property type="term" value="P:leaf senescence"/>
    <property type="evidence" value="ECO:0007669"/>
    <property type="project" value="UniProtKB-ARBA"/>
</dbReference>
<dbReference type="OrthoDB" id="1917735at2759"/>
<feature type="compositionally biased region" description="Basic residues" evidence="2">
    <location>
        <begin position="51"/>
        <end position="61"/>
    </location>
</feature>
<comment type="similarity">
    <text evidence="1">Belongs to the senescence regulator S40 family.</text>
</comment>
<name>A0A6A5PMC0_LUPAL</name>
<dbReference type="InterPro" id="IPR007608">
    <property type="entry name" value="Senescence_reg_S40"/>
</dbReference>
<accession>A0A6A5PMC0</accession>
<evidence type="ECO:0000256" key="1">
    <source>
        <dbReference type="ARBA" id="ARBA00034773"/>
    </source>
</evidence>
<keyword evidence="4" id="KW-1185">Reference proteome</keyword>
<protein>
    <submittedName>
        <fullName evidence="3">Putative senescence regulator S40</fullName>
    </submittedName>
</protein>
<reference evidence="4" key="1">
    <citation type="journal article" date="2020" name="Nat. Commun.">
        <title>Genome sequence of the cluster root forming white lupin.</title>
        <authorList>
            <person name="Hufnagel B."/>
            <person name="Marques A."/>
            <person name="Soriano A."/>
            <person name="Marques L."/>
            <person name="Divol F."/>
            <person name="Doumas P."/>
            <person name="Sallet E."/>
            <person name="Mancinotti D."/>
            <person name="Carrere S."/>
            <person name="Marande W."/>
            <person name="Arribat S."/>
            <person name="Keller J."/>
            <person name="Huneau C."/>
            <person name="Blein T."/>
            <person name="Aime D."/>
            <person name="Laguerre M."/>
            <person name="Taylor J."/>
            <person name="Schubert V."/>
            <person name="Nelson M."/>
            <person name="Geu-Flores F."/>
            <person name="Crespi M."/>
            <person name="Gallardo-Guerrero K."/>
            <person name="Delaux P.-M."/>
            <person name="Salse J."/>
            <person name="Berges H."/>
            <person name="Guyot R."/>
            <person name="Gouzy J."/>
            <person name="Peret B."/>
        </authorList>
    </citation>
    <scope>NUCLEOTIDE SEQUENCE [LARGE SCALE GENOMIC DNA]</scope>
    <source>
        <strain evidence="4">cv. Amiga</strain>
    </source>
</reference>
<evidence type="ECO:0000256" key="2">
    <source>
        <dbReference type="SAM" id="MobiDB-lite"/>
    </source>
</evidence>
<dbReference type="Proteomes" id="UP000447434">
    <property type="component" value="Chromosome 1"/>
</dbReference>
<sequence length="158" mass="17978">MASKRSNFFSKPSLIIFPTTSESVTNSSEDMEFDEADMWDNMSYESEQKKASKSPLKRGFTRKVEPLSDDDKPVMASSSLPVNVPDWSKILKEDYKKRDNDITDEDFNDDSLRVPPHEYLARTRGASHSVHEGRGRTLKGRDLSSVRNAILKKVGFED</sequence>
<dbReference type="AlphaFoldDB" id="A0A6A5PMC0"/>
<organism evidence="3 4">
    <name type="scientific">Lupinus albus</name>
    <name type="common">White lupine</name>
    <name type="synonym">Lupinus termis</name>
    <dbReference type="NCBI Taxonomy" id="3870"/>
    <lineage>
        <taxon>Eukaryota</taxon>
        <taxon>Viridiplantae</taxon>
        <taxon>Streptophyta</taxon>
        <taxon>Embryophyta</taxon>
        <taxon>Tracheophyta</taxon>
        <taxon>Spermatophyta</taxon>
        <taxon>Magnoliopsida</taxon>
        <taxon>eudicotyledons</taxon>
        <taxon>Gunneridae</taxon>
        <taxon>Pentapetalae</taxon>
        <taxon>rosids</taxon>
        <taxon>fabids</taxon>
        <taxon>Fabales</taxon>
        <taxon>Fabaceae</taxon>
        <taxon>Papilionoideae</taxon>
        <taxon>50 kb inversion clade</taxon>
        <taxon>genistoids sensu lato</taxon>
        <taxon>core genistoids</taxon>
        <taxon>Genisteae</taxon>
        <taxon>Lupinus</taxon>
    </lineage>
</organism>
<feature type="region of interest" description="Disordered" evidence="2">
    <location>
        <begin position="40"/>
        <end position="79"/>
    </location>
</feature>
<gene>
    <name evidence="3" type="ORF">Lalb_Chr01g0018821</name>
</gene>
<feature type="compositionally biased region" description="Basic and acidic residues" evidence="2">
    <location>
        <begin position="110"/>
        <end position="121"/>
    </location>
</feature>